<name>A0A8T3A4F3_DENNO</name>
<dbReference type="Proteomes" id="UP000829196">
    <property type="component" value="Unassembled WGS sequence"/>
</dbReference>
<dbReference type="EMBL" id="JAGYWB010000019">
    <property type="protein sequence ID" value="KAI0489107.1"/>
    <property type="molecule type" value="Genomic_DNA"/>
</dbReference>
<keyword evidence="2" id="KW-1185">Reference proteome</keyword>
<comment type="caution">
    <text evidence="1">The sequence shown here is derived from an EMBL/GenBank/DDBJ whole genome shotgun (WGS) entry which is preliminary data.</text>
</comment>
<sequence length="153" mass="17678">MGSLDKFRTDEIQIRPGRLALWIDFVQTDRPDCSRCNGFFGSFVVVRLRSFDYVPFSCRIGSKDESSLAVKSFARVLLRRCSTSLLPRPSLPVGAEVTTFFDRKQQWGTLAMKVTFSLSRWPRILRKYCGEMAKSRKVRRSRGKKGEEEQRIS</sequence>
<evidence type="ECO:0000313" key="1">
    <source>
        <dbReference type="EMBL" id="KAI0489107.1"/>
    </source>
</evidence>
<gene>
    <name evidence="1" type="ORF">KFK09_028948</name>
</gene>
<reference evidence="1" key="1">
    <citation type="journal article" date="2022" name="Front. Genet.">
        <title>Chromosome-Scale Assembly of the Dendrobium nobile Genome Provides Insights Into the Molecular Mechanism of the Biosynthesis of the Medicinal Active Ingredient of Dendrobium.</title>
        <authorList>
            <person name="Xu Q."/>
            <person name="Niu S.-C."/>
            <person name="Li K.-L."/>
            <person name="Zheng P.-J."/>
            <person name="Zhang X.-J."/>
            <person name="Jia Y."/>
            <person name="Liu Y."/>
            <person name="Niu Y.-X."/>
            <person name="Yu L.-H."/>
            <person name="Chen D.-F."/>
            <person name="Zhang G.-Q."/>
        </authorList>
    </citation>
    <scope>NUCLEOTIDE SEQUENCE</scope>
    <source>
        <tissue evidence="1">Leaf</tissue>
    </source>
</reference>
<proteinExistence type="predicted"/>
<evidence type="ECO:0000313" key="2">
    <source>
        <dbReference type="Proteomes" id="UP000829196"/>
    </source>
</evidence>
<protein>
    <submittedName>
        <fullName evidence="1">Uncharacterized protein</fullName>
    </submittedName>
</protein>
<dbReference type="AlphaFoldDB" id="A0A8T3A4F3"/>
<organism evidence="1 2">
    <name type="scientific">Dendrobium nobile</name>
    <name type="common">Orchid</name>
    <dbReference type="NCBI Taxonomy" id="94219"/>
    <lineage>
        <taxon>Eukaryota</taxon>
        <taxon>Viridiplantae</taxon>
        <taxon>Streptophyta</taxon>
        <taxon>Embryophyta</taxon>
        <taxon>Tracheophyta</taxon>
        <taxon>Spermatophyta</taxon>
        <taxon>Magnoliopsida</taxon>
        <taxon>Liliopsida</taxon>
        <taxon>Asparagales</taxon>
        <taxon>Orchidaceae</taxon>
        <taxon>Epidendroideae</taxon>
        <taxon>Malaxideae</taxon>
        <taxon>Dendrobiinae</taxon>
        <taxon>Dendrobium</taxon>
    </lineage>
</organism>
<accession>A0A8T3A4F3</accession>